<dbReference type="FunFam" id="3.40.120.10:FF:000003">
    <property type="entry name" value="Phosphoglucosamine mutase"/>
    <property type="match status" value="1"/>
</dbReference>
<dbReference type="EC" id="5.4.2.10" evidence="11"/>
<name>A0A1J5TBC7_9ZZZZ</name>
<dbReference type="NCBIfam" id="TIGR01455">
    <property type="entry name" value="glmM"/>
    <property type="match status" value="1"/>
</dbReference>
<proteinExistence type="inferred from homology"/>
<dbReference type="SUPFAM" id="SSF53738">
    <property type="entry name" value="Phosphoglucomutase, first 3 domains"/>
    <property type="match status" value="3"/>
</dbReference>
<dbReference type="SUPFAM" id="SSF55957">
    <property type="entry name" value="Phosphoglucomutase, C-terminal domain"/>
    <property type="match status" value="1"/>
</dbReference>
<dbReference type="InterPro" id="IPR005843">
    <property type="entry name" value="A-D-PHexomutase_C"/>
</dbReference>
<keyword evidence="4" id="KW-0479">Metal-binding</keyword>
<gene>
    <name evidence="11" type="primary">glmM_3</name>
    <name evidence="11" type="ORF">GALL_53610</name>
</gene>
<dbReference type="GO" id="GO:0005829">
    <property type="term" value="C:cytosol"/>
    <property type="evidence" value="ECO:0007669"/>
    <property type="project" value="TreeGrafter"/>
</dbReference>
<reference evidence="11" key="1">
    <citation type="submission" date="2016-10" db="EMBL/GenBank/DDBJ databases">
        <title>Sequence of Gallionella enrichment culture.</title>
        <authorList>
            <person name="Poehlein A."/>
            <person name="Muehling M."/>
            <person name="Daniel R."/>
        </authorList>
    </citation>
    <scope>NUCLEOTIDE SEQUENCE</scope>
</reference>
<feature type="domain" description="Alpha-D-phosphohexomutase alpha/beta/alpha" evidence="8">
    <location>
        <begin position="4"/>
        <end position="142"/>
    </location>
</feature>
<dbReference type="Pfam" id="PF02878">
    <property type="entry name" value="PGM_PMM_I"/>
    <property type="match status" value="1"/>
</dbReference>
<feature type="domain" description="Alpha-D-phosphohexomutase alpha/beta/alpha" evidence="9">
    <location>
        <begin position="159"/>
        <end position="255"/>
    </location>
</feature>
<dbReference type="InterPro" id="IPR005846">
    <property type="entry name" value="A-D-PHexomutase_a/b/a-III"/>
</dbReference>
<dbReference type="GO" id="GO:0005975">
    <property type="term" value="P:carbohydrate metabolic process"/>
    <property type="evidence" value="ECO:0007669"/>
    <property type="project" value="InterPro"/>
</dbReference>
<dbReference type="PANTHER" id="PTHR42946:SF1">
    <property type="entry name" value="PHOSPHOGLUCOMUTASE (ALPHA-D-GLUCOSE-1,6-BISPHOSPHATE-DEPENDENT)"/>
    <property type="match status" value="1"/>
</dbReference>
<evidence type="ECO:0000259" key="7">
    <source>
        <dbReference type="Pfam" id="PF00408"/>
    </source>
</evidence>
<dbReference type="InterPro" id="IPR006352">
    <property type="entry name" value="GlmM_bact"/>
</dbReference>
<evidence type="ECO:0000256" key="5">
    <source>
        <dbReference type="ARBA" id="ARBA00022842"/>
    </source>
</evidence>
<keyword evidence="3" id="KW-0597">Phosphoprotein</keyword>
<comment type="caution">
    <text evidence="11">The sequence shown here is derived from an EMBL/GenBank/DDBJ whole genome shotgun (WGS) entry which is preliminary data.</text>
</comment>
<dbReference type="EMBL" id="MLJW01000014">
    <property type="protein sequence ID" value="OIR13544.1"/>
    <property type="molecule type" value="Genomic_DNA"/>
</dbReference>
<evidence type="ECO:0000259" key="10">
    <source>
        <dbReference type="Pfam" id="PF02880"/>
    </source>
</evidence>
<accession>A0A1J5TBC7</accession>
<dbReference type="GO" id="GO:0006048">
    <property type="term" value="P:UDP-N-acetylglucosamine biosynthetic process"/>
    <property type="evidence" value="ECO:0007669"/>
    <property type="project" value="TreeGrafter"/>
</dbReference>
<dbReference type="GO" id="GO:0009252">
    <property type="term" value="P:peptidoglycan biosynthetic process"/>
    <property type="evidence" value="ECO:0007669"/>
    <property type="project" value="TreeGrafter"/>
</dbReference>
<dbReference type="GO" id="GO:0004615">
    <property type="term" value="F:phosphomannomutase activity"/>
    <property type="evidence" value="ECO:0007669"/>
    <property type="project" value="TreeGrafter"/>
</dbReference>
<keyword evidence="6 11" id="KW-0413">Isomerase</keyword>
<dbReference type="Pfam" id="PF00408">
    <property type="entry name" value="PGM_PMM_IV"/>
    <property type="match status" value="1"/>
</dbReference>
<dbReference type="GO" id="GO:0008966">
    <property type="term" value="F:phosphoglucosamine mutase activity"/>
    <property type="evidence" value="ECO:0007669"/>
    <property type="project" value="UniProtKB-EC"/>
</dbReference>
<dbReference type="PRINTS" id="PR00509">
    <property type="entry name" value="PGMPMM"/>
</dbReference>
<organism evidence="11">
    <name type="scientific">mine drainage metagenome</name>
    <dbReference type="NCBI Taxonomy" id="410659"/>
    <lineage>
        <taxon>unclassified sequences</taxon>
        <taxon>metagenomes</taxon>
        <taxon>ecological metagenomes</taxon>
    </lineage>
</organism>
<dbReference type="AlphaFoldDB" id="A0A1J5TBC7"/>
<dbReference type="Gene3D" id="3.30.310.50">
    <property type="entry name" value="Alpha-D-phosphohexomutase, C-terminal domain"/>
    <property type="match status" value="1"/>
</dbReference>
<dbReference type="InterPro" id="IPR036900">
    <property type="entry name" value="A-D-PHexomutase_C_sf"/>
</dbReference>
<dbReference type="Pfam" id="PF02880">
    <property type="entry name" value="PGM_PMM_III"/>
    <property type="match status" value="1"/>
</dbReference>
<evidence type="ECO:0000256" key="1">
    <source>
        <dbReference type="ARBA" id="ARBA00001946"/>
    </source>
</evidence>
<feature type="domain" description="Alpha-D-phosphohexomutase alpha/beta/alpha" evidence="10">
    <location>
        <begin position="259"/>
        <end position="366"/>
    </location>
</feature>
<evidence type="ECO:0000256" key="6">
    <source>
        <dbReference type="ARBA" id="ARBA00023235"/>
    </source>
</evidence>
<feature type="domain" description="Alpha-D-phosphohexomutase C-terminal" evidence="7">
    <location>
        <begin position="378"/>
        <end position="431"/>
    </location>
</feature>
<evidence type="ECO:0000313" key="11">
    <source>
        <dbReference type="EMBL" id="OIR13544.1"/>
    </source>
</evidence>
<dbReference type="Pfam" id="PF02879">
    <property type="entry name" value="PGM_PMM_II"/>
    <property type="match status" value="1"/>
</dbReference>
<protein>
    <submittedName>
        <fullName evidence="11">Phosphoglucosamine mutase</fullName>
        <ecNumber evidence="11">5.4.2.10</ecNumber>
    </submittedName>
</protein>
<dbReference type="InterPro" id="IPR050060">
    <property type="entry name" value="Phosphoglucosamine_mutase"/>
</dbReference>
<dbReference type="HAMAP" id="MF_01554_B">
    <property type="entry name" value="GlmM_B"/>
    <property type="match status" value="1"/>
</dbReference>
<evidence type="ECO:0000256" key="2">
    <source>
        <dbReference type="ARBA" id="ARBA00010231"/>
    </source>
</evidence>
<dbReference type="PANTHER" id="PTHR42946">
    <property type="entry name" value="PHOSPHOHEXOSE MUTASE"/>
    <property type="match status" value="1"/>
</dbReference>
<dbReference type="InterPro" id="IPR005845">
    <property type="entry name" value="A-D-PHexomutase_a/b/a-II"/>
</dbReference>
<evidence type="ECO:0000259" key="9">
    <source>
        <dbReference type="Pfam" id="PF02879"/>
    </source>
</evidence>
<comment type="similarity">
    <text evidence="2">Belongs to the phosphohexose mutase family.</text>
</comment>
<evidence type="ECO:0000259" key="8">
    <source>
        <dbReference type="Pfam" id="PF02878"/>
    </source>
</evidence>
<sequence length="450" mass="46643">MNRVYFGTDGVRGLVGGPLINPEFAARLGEAAARWALSANLALHDGAPRRVLIGRDTRASGPALVEALASGLAAGGLAPVSLGIVPTPAVSQAVRTHGAALGAVVTASHNPASDNGIKFFGPSGIKLDDTQESAIEALIPSSASAKPSAPLPTLEVAGDYVRAALQLLPAARLTGWRIVVDTSNGATCSTTPVVLRALGAEVVSIGASPDGSNINAGVGSEHPGVIANTVIAERAVLGIAHDGDGDRCILCDERGGPLDGDELLAILAVHALRAGRLAGNTLVATIQSNLGLDRAVRAAGGRVLRTPVGDRYVIQRMLSEGARLGGETSGHVICADFTPSGDGLVAALRVIQAMLETGQPLSELRKVISKLPQRTGALRVREKRPLADLTELRRVVERIEREFGEDGRLLVRYSGTEPKLRLLVEGPDEGSVSDAYLRLESAARAELEVL</sequence>
<evidence type="ECO:0000256" key="3">
    <source>
        <dbReference type="ARBA" id="ARBA00022553"/>
    </source>
</evidence>
<dbReference type="InterPro" id="IPR005844">
    <property type="entry name" value="A-D-PHexomutase_a/b/a-I"/>
</dbReference>
<dbReference type="InterPro" id="IPR016055">
    <property type="entry name" value="A-D-PHexomutase_a/b/a-I/II/III"/>
</dbReference>
<evidence type="ECO:0000256" key="4">
    <source>
        <dbReference type="ARBA" id="ARBA00022723"/>
    </source>
</evidence>
<dbReference type="FunFam" id="3.40.120.10:FF:000001">
    <property type="entry name" value="Phosphoglucosamine mutase"/>
    <property type="match status" value="1"/>
</dbReference>
<keyword evidence="5" id="KW-0460">Magnesium</keyword>
<dbReference type="InterPro" id="IPR005841">
    <property type="entry name" value="Alpha-D-phosphohexomutase_SF"/>
</dbReference>
<dbReference type="GO" id="GO:0000287">
    <property type="term" value="F:magnesium ion binding"/>
    <property type="evidence" value="ECO:0007669"/>
    <property type="project" value="InterPro"/>
</dbReference>
<dbReference type="Gene3D" id="3.40.120.10">
    <property type="entry name" value="Alpha-D-Glucose-1,6-Bisphosphate, subunit A, domain 3"/>
    <property type="match status" value="3"/>
</dbReference>
<comment type="cofactor">
    <cofactor evidence="1">
        <name>Mg(2+)</name>
        <dbReference type="ChEBI" id="CHEBI:18420"/>
    </cofactor>
</comment>